<dbReference type="Proteomes" id="UP000314294">
    <property type="component" value="Unassembled WGS sequence"/>
</dbReference>
<reference evidence="2 3" key="1">
    <citation type="submission" date="2019-03" db="EMBL/GenBank/DDBJ databases">
        <title>First draft genome of Liparis tanakae, snailfish: a comprehensive survey of snailfish specific genes.</title>
        <authorList>
            <person name="Kim W."/>
            <person name="Song I."/>
            <person name="Jeong J.-H."/>
            <person name="Kim D."/>
            <person name="Kim S."/>
            <person name="Ryu S."/>
            <person name="Song J.Y."/>
            <person name="Lee S.K."/>
        </authorList>
    </citation>
    <scope>NUCLEOTIDE SEQUENCE [LARGE SCALE GENOMIC DNA]</scope>
    <source>
        <tissue evidence="2">Muscle</tissue>
    </source>
</reference>
<feature type="region of interest" description="Disordered" evidence="1">
    <location>
        <begin position="41"/>
        <end position="74"/>
    </location>
</feature>
<feature type="compositionally biased region" description="Basic and acidic residues" evidence="1">
    <location>
        <begin position="8"/>
        <end position="22"/>
    </location>
</feature>
<dbReference type="AlphaFoldDB" id="A0A4Z2J6G4"/>
<feature type="region of interest" description="Disordered" evidence="1">
    <location>
        <begin position="1"/>
        <end position="22"/>
    </location>
</feature>
<gene>
    <name evidence="2" type="ORF">EYF80_004493</name>
</gene>
<accession>A0A4Z2J6G4</accession>
<keyword evidence="3" id="KW-1185">Reference proteome</keyword>
<organism evidence="2 3">
    <name type="scientific">Liparis tanakae</name>
    <name type="common">Tanaka's snailfish</name>
    <dbReference type="NCBI Taxonomy" id="230148"/>
    <lineage>
        <taxon>Eukaryota</taxon>
        <taxon>Metazoa</taxon>
        <taxon>Chordata</taxon>
        <taxon>Craniata</taxon>
        <taxon>Vertebrata</taxon>
        <taxon>Euteleostomi</taxon>
        <taxon>Actinopterygii</taxon>
        <taxon>Neopterygii</taxon>
        <taxon>Teleostei</taxon>
        <taxon>Neoteleostei</taxon>
        <taxon>Acanthomorphata</taxon>
        <taxon>Eupercaria</taxon>
        <taxon>Perciformes</taxon>
        <taxon>Cottioidei</taxon>
        <taxon>Cottales</taxon>
        <taxon>Liparidae</taxon>
        <taxon>Liparis</taxon>
    </lineage>
</organism>
<dbReference type="EMBL" id="SRLO01000022">
    <property type="protein sequence ID" value="TNN85143.1"/>
    <property type="molecule type" value="Genomic_DNA"/>
</dbReference>
<comment type="caution">
    <text evidence="2">The sequence shown here is derived from an EMBL/GenBank/DDBJ whole genome shotgun (WGS) entry which is preliminary data.</text>
</comment>
<evidence type="ECO:0000313" key="3">
    <source>
        <dbReference type="Proteomes" id="UP000314294"/>
    </source>
</evidence>
<evidence type="ECO:0000313" key="2">
    <source>
        <dbReference type="EMBL" id="TNN85143.1"/>
    </source>
</evidence>
<evidence type="ECO:0000256" key="1">
    <source>
        <dbReference type="SAM" id="MobiDB-lite"/>
    </source>
</evidence>
<sequence>MATVKWGGQEEDRGEEEGKGWQKMMERENTELLYRIRFLSSTSTPAHSMPSGGKQRAAGRLAKKCFSTEESNGH</sequence>
<proteinExistence type="predicted"/>
<protein>
    <submittedName>
        <fullName evidence="2">Uncharacterized protein</fullName>
    </submittedName>
</protein>
<name>A0A4Z2J6G4_9TELE</name>